<organism evidence="1 2">
    <name type="scientific">Gelatiniphilus marinus</name>
    <dbReference type="NCBI Taxonomy" id="1759464"/>
    <lineage>
        <taxon>Bacteria</taxon>
        <taxon>Pseudomonadati</taxon>
        <taxon>Bacteroidota</taxon>
        <taxon>Flavobacteriia</taxon>
        <taxon>Flavobacteriales</taxon>
        <taxon>Flavobacteriaceae</taxon>
        <taxon>Gelatiniphilus</taxon>
    </lineage>
</organism>
<sequence>MWEEKLKIYDELINKCPRFERKGKSMIYTSANGYMFSLLNKAGEIGIRFSKEVQEKYIKAFNSSTYTSYGAVMKGYVLIPDHMLENLDNVAYYLNESYDYVMTLNPK</sequence>
<reference evidence="2" key="1">
    <citation type="journal article" date="2019" name="Int. J. Syst. Evol. Microbiol.">
        <title>The Global Catalogue of Microorganisms (GCM) 10K type strain sequencing project: providing services to taxonomists for standard genome sequencing and annotation.</title>
        <authorList>
            <consortium name="The Broad Institute Genomics Platform"/>
            <consortium name="The Broad Institute Genome Sequencing Center for Infectious Disease"/>
            <person name="Wu L."/>
            <person name="Ma J."/>
        </authorList>
    </citation>
    <scope>NUCLEOTIDE SEQUENCE [LARGE SCALE GENOMIC DNA]</scope>
    <source>
        <strain evidence="2">KCTC 42903</strain>
    </source>
</reference>
<gene>
    <name evidence="1" type="ORF">ACFSQS_00800</name>
</gene>
<evidence type="ECO:0000313" key="2">
    <source>
        <dbReference type="Proteomes" id="UP001597441"/>
    </source>
</evidence>
<evidence type="ECO:0000313" key="1">
    <source>
        <dbReference type="EMBL" id="MFD2533624.1"/>
    </source>
</evidence>
<protein>
    <recommendedName>
        <fullName evidence="3">TfoX N-terminal domain-containing protein</fullName>
    </recommendedName>
</protein>
<keyword evidence="2" id="KW-1185">Reference proteome</keyword>
<comment type="caution">
    <text evidence="1">The sequence shown here is derived from an EMBL/GenBank/DDBJ whole genome shotgun (WGS) entry which is preliminary data.</text>
</comment>
<dbReference type="EMBL" id="JBHULK010000001">
    <property type="protein sequence ID" value="MFD2533624.1"/>
    <property type="molecule type" value="Genomic_DNA"/>
</dbReference>
<evidence type="ECO:0008006" key="3">
    <source>
        <dbReference type="Google" id="ProtNLM"/>
    </source>
</evidence>
<dbReference type="Proteomes" id="UP001597441">
    <property type="component" value="Unassembled WGS sequence"/>
</dbReference>
<name>A0ABW5JLT1_9FLAO</name>
<dbReference type="RefSeq" id="WP_388012594.1">
    <property type="nucleotide sequence ID" value="NZ_JBHUDT010000001.1"/>
</dbReference>
<proteinExistence type="predicted"/>
<accession>A0ABW5JLT1</accession>